<gene>
    <name evidence="2" type="ORF">HMPREF1094_04439</name>
</gene>
<organism evidence="2 3">
    <name type="scientific">[Clostridium] innocuum 2959</name>
    <dbReference type="NCBI Taxonomy" id="999413"/>
    <lineage>
        <taxon>Bacteria</taxon>
        <taxon>Bacillati</taxon>
        <taxon>Bacillota</taxon>
        <taxon>Clostridia</taxon>
        <taxon>Eubacteriales</taxon>
        <taxon>Clostridiaceae</taxon>
        <taxon>Clostridium</taxon>
    </lineage>
</organism>
<dbReference type="RefSeq" id="WP_002611038.1">
    <property type="nucleotide sequence ID" value="NZ_CAXSUL010000080.1"/>
</dbReference>
<accession>N9WK43</accession>
<dbReference type="AlphaFoldDB" id="N9WK43"/>
<keyword evidence="3" id="KW-1185">Reference proteome</keyword>
<comment type="caution">
    <text evidence="2">The sequence shown here is derived from an EMBL/GenBank/DDBJ whole genome shotgun (WGS) entry which is preliminary data.</text>
</comment>
<evidence type="ECO:0000259" key="1">
    <source>
        <dbReference type="Pfam" id="PF24749"/>
    </source>
</evidence>
<dbReference type="EMBL" id="AGYV01000012">
    <property type="protein sequence ID" value="ENY84008.1"/>
    <property type="molecule type" value="Genomic_DNA"/>
</dbReference>
<evidence type="ECO:0000313" key="3">
    <source>
        <dbReference type="Proteomes" id="UP000013051"/>
    </source>
</evidence>
<reference evidence="2 3" key="1">
    <citation type="submission" date="2013-01" db="EMBL/GenBank/DDBJ databases">
        <title>The Genome Sequence of Clostridium innocuum 2959.</title>
        <authorList>
            <consortium name="The Broad Institute Genome Sequencing Platform"/>
            <person name="Earl A."/>
            <person name="Ward D."/>
            <person name="Feldgarden M."/>
            <person name="Gevers D."/>
            <person name="Courvalin P."/>
            <person name="Lambert T."/>
            <person name="Walker B."/>
            <person name="Young S.K."/>
            <person name="Zeng Q."/>
            <person name="Gargeya S."/>
            <person name="Fitzgerald M."/>
            <person name="Haas B."/>
            <person name="Abouelleil A."/>
            <person name="Alvarado L."/>
            <person name="Arachchi H.M."/>
            <person name="Berlin A.M."/>
            <person name="Chapman S.B."/>
            <person name="Dewar J."/>
            <person name="Goldberg J."/>
            <person name="Griggs A."/>
            <person name="Gujja S."/>
            <person name="Hansen M."/>
            <person name="Howarth C."/>
            <person name="Imamovic A."/>
            <person name="Larimer J."/>
            <person name="McCowan C."/>
            <person name="Murphy C."/>
            <person name="Neiman D."/>
            <person name="Pearson M."/>
            <person name="Priest M."/>
            <person name="Roberts A."/>
            <person name="Saif S."/>
            <person name="Shea T."/>
            <person name="Sisk P."/>
            <person name="Sykes S."/>
            <person name="Wortman J."/>
            <person name="Nusbaum C."/>
            <person name="Birren B."/>
        </authorList>
    </citation>
    <scope>NUCLEOTIDE SEQUENCE [LARGE SCALE GENOMIC DNA]</scope>
    <source>
        <strain evidence="2 3">2959</strain>
    </source>
</reference>
<dbReference type="HOGENOM" id="CLU_2435642_0_0_9"/>
<dbReference type="eggNOG" id="ENOG5031DA0">
    <property type="taxonomic scope" value="Bacteria"/>
</dbReference>
<sequence length="90" mass="10401">MKIVKNRARCINCGDIIESTSTHDIKSCSCGSVTVDGGKDYIRRGFKKIEDLEDLSICVYYLSDPQDKRLLEIEKNPRKPYKTKKLRDFL</sequence>
<dbReference type="Proteomes" id="UP000013051">
    <property type="component" value="Unassembled WGS sequence"/>
</dbReference>
<protein>
    <recommendedName>
        <fullName evidence="1">DUF7695 domain-containing protein</fullName>
    </recommendedName>
</protein>
<feature type="domain" description="DUF7695" evidence="1">
    <location>
        <begin position="2"/>
        <end position="57"/>
    </location>
</feature>
<evidence type="ECO:0000313" key="2">
    <source>
        <dbReference type="EMBL" id="ENY84008.1"/>
    </source>
</evidence>
<dbReference type="Pfam" id="PF24749">
    <property type="entry name" value="DUF7695"/>
    <property type="match status" value="1"/>
</dbReference>
<name>N9WK43_CLOIN</name>
<dbReference type="InterPro" id="IPR056112">
    <property type="entry name" value="DUF7695"/>
</dbReference>
<proteinExistence type="predicted"/>